<sequence length="119" mass="12246">MIVTGAFLAEAASVAEGKLYVLGGVLTSWTRNRGEPVVPVIVVLTQASEDRQAHLTVTVHDPTGGSGEIALPVPAVTHDGTSGGFLFGQIGIPAEAPDGRYVLVVGDISLPLEVRTTGE</sequence>
<evidence type="ECO:0000313" key="2">
    <source>
        <dbReference type="Proteomes" id="UP000271626"/>
    </source>
</evidence>
<reference evidence="1 2" key="1">
    <citation type="submission" date="2018-12" db="EMBL/GenBank/DDBJ databases">
        <authorList>
            <consortium name="Pathogen Informatics"/>
        </authorList>
    </citation>
    <scope>NUCLEOTIDE SEQUENCE [LARGE SCALE GENOMIC DNA]</scope>
    <source>
        <strain evidence="1 2">NCTC10741</strain>
    </source>
</reference>
<dbReference type="OrthoDB" id="4460609at2"/>
<organism evidence="1 2">
    <name type="scientific">Tsukamurella paurometabola</name>
    <name type="common">Corynebacterium paurometabolum</name>
    <dbReference type="NCBI Taxonomy" id="2061"/>
    <lineage>
        <taxon>Bacteria</taxon>
        <taxon>Bacillati</taxon>
        <taxon>Actinomycetota</taxon>
        <taxon>Actinomycetes</taxon>
        <taxon>Mycobacteriales</taxon>
        <taxon>Tsukamurellaceae</taxon>
        <taxon>Tsukamurella</taxon>
    </lineage>
</organism>
<dbReference type="AlphaFoldDB" id="A0A3P8LCC5"/>
<protein>
    <submittedName>
        <fullName evidence="1">Uncharacterized protein</fullName>
    </submittedName>
</protein>
<name>A0A3P8LCC5_TSUPA</name>
<accession>A0A3P8LCC5</accession>
<dbReference type="RefSeq" id="WP_126194413.1">
    <property type="nucleotide sequence ID" value="NZ_CP085954.1"/>
</dbReference>
<gene>
    <name evidence="1" type="ORF">NCTC10741_00057</name>
</gene>
<dbReference type="EMBL" id="LR131273">
    <property type="protein sequence ID" value="VDR36962.1"/>
    <property type="molecule type" value="Genomic_DNA"/>
</dbReference>
<dbReference type="Proteomes" id="UP000271626">
    <property type="component" value="Chromosome"/>
</dbReference>
<evidence type="ECO:0000313" key="1">
    <source>
        <dbReference type="EMBL" id="VDR36962.1"/>
    </source>
</evidence>
<proteinExistence type="predicted"/>